<protein>
    <submittedName>
        <fullName evidence="2">Uncharacterized protein</fullName>
    </submittedName>
</protein>
<evidence type="ECO:0000313" key="2">
    <source>
        <dbReference type="EMBL" id="ETO21473.1"/>
    </source>
</evidence>
<accession>X6N6D0</accession>
<comment type="caution">
    <text evidence="2">The sequence shown here is derived from an EMBL/GenBank/DDBJ whole genome shotgun (WGS) entry which is preliminary data.</text>
</comment>
<dbReference type="AlphaFoldDB" id="X6N6D0"/>
<feature type="region of interest" description="Disordered" evidence="1">
    <location>
        <begin position="38"/>
        <end position="61"/>
    </location>
</feature>
<proteinExistence type="predicted"/>
<dbReference type="EMBL" id="ASPP01011590">
    <property type="protein sequence ID" value="ETO21473.1"/>
    <property type="molecule type" value="Genomic_DNA"/>
</dbReference>
<feature type="region of interest" description="Disordered" evidence="1">
    <location>
        <begin position="134"/>
        <end position="159"/>
    </location>
</feature>
<evidence type="ECO:0000256" key="1">
    <source>
        <dbReference type="SAM" id="MobiDB-lite"/>
    </source>
</evidence>
<feature type="compositionally biased region" description="Basic and acidic residues" evidence="1">
    <location>
        <begin position="38"/>
        <end position="51"/>
    </location>
</feature>
<feature type="compositionally biased region" description="Basic and acidic residues" evidence="1">
    <location>
        <begin position="134"/>
        <end position="144"/>
    </location>
</feature>
<evidence type="ECO:0000313" key="3">
    <source>
        <dbReference type="Proteomes" id="UP000023152"/>
    </source>
</evidence>
<keyword evidence="3" id="KW-1185">Reference proteome</keyword>
<dbReference type="Proteomes" id="UP000023152">
    <property type="component" value="Unassembled WGS sequence"/>
</dbReference>
<sequence length="179" mass="21118">MYIAFALDKQKNGLNAEAEANELGDEEPQDLSVQLSHFEDESADPVEKSQEPELQQDISTKEYEHKRDQILEKHKQNIDALKNQFQLQLKQKLDQEQEEVCLFFFAFAFKKKKKKMRMKWLEEIKEKLQEEARLQRSEKKRGDMEIVSPSKTNLKEPLLPKDEEKSSRFSCVMCGFGCW</sequence>
<reference evidence="2 3" key="1">
    <citation type="journal article" date="2013" name="Curr. Biol.">
        <title>The Genome of the Foraminiferan Reticulomyxa filosa.</title>
        <authorList>
            <person name="Glockner G."/>
            <person name="Hulsmann N."/>
            <person name="Schleicher M."/>
            <person name="Noegel A.A."/>
            <person name="Eichinger L."/>
            <person name="Gallinger C."/>
            <person name="Pawlowski J."/>
            <person name="Sierra R."/>
            <person name="Euteneuer U."/>
            <person name="Pillet L."/>
            <person name="Moustafa A."/>
            <person name="Platzer M."/>
            <person name="Groth M."/>
            <person name="Szafranski K."/>
            <person name="Schliwa M."/>
        </authorList>
    </citation>
    <scope>NUCLEOTIDE SEQUENCE [LARGE SCALE GENOMIC DNA]</scope>
</reference>
<name>X6N6D0_RETFI</name>
<gene>
    <name evidence="2" type="ORF">RFI_15731</name>
</gene>
<organism evidence="2 3">
    <name type="scientific">Reticulomyxa filosa</name>
    <dbReference type="NCBI Taxonomy" id="46433"/>
    <lineage>
        <taxon>Eukaryota</taxon>
        <taxon>Sar</taxon>
        <taxon>Rhizaria</taxon>
        <taxon>Retaria</taxon>
        <taxon>Foraminifera</taxon>
        <taxon>Monothalamids</taxon>
        <taxon>Reticulomyxidae</taxon>
        <taxon>Reticulomyxa</taxon>
    </lineage>
</organism>